<evidence type="ECO:0000256" key="4">
    <source>
        <dbReference type="ARBA" id="ARBA00022989"/>
    </source>
</evidence>
<dbReference type="InterPro" id="IPR048122">
    <property type="entry name" value="WZX-like"/>
</dbReference>
<gene>
    <name evidence="7" type="ORF">NJT12_04110</name>
</gene>
<dbReference type="PANTHER" id="PTHR30250">
    <property type="entry name" value="PST FAMILY PREDICTED COLANIC ACID TRANSPORTER"/>
    <property type="match status" value="1"/>
</dbReference>
<keyword evidence="2" id="KW-1003">Cell membrane</keyword>
<dbReference type="Proteomes" id="UP001212170">
    <property type="component" value="Unassembled WGS sequence"/>
</dbReference>
<evidence type="ECO:0000256" key="1">
    <source>
        <dbReference type="ARBA" id="ARBA00004651"/>
    </source>
</evidence>
<organism evidence="7 8">
    <name type="scientific">Flavobacterium azizsancarii</name>
    <dbReference type="NCBI Taxonomy" id="2961580"/>
    <lineage>
        <taxon>Bacteria</taxon>
        <taxon>Pseudomonadati</taxon>
        <taxon>Bacteroidota</taxon>
        <taxon>Flavobacteriia</taxon>
        <taxon>Flavobacteriales</taxon>
        <taxon>Flavobacteriaceae</taxon>
        <taxon>Flavobacterium</taxon>
    </lineage>
</organism>
<reference evidence="7 8" key="1">
    <citation type="journal article" date="2023" name="Chemosphere">
        <title>Whole genome analysis of Flavobacterium aziz-sancarii sp. nov., isolated from Ardley Island (Antarctica), revealed a rich resistome and bioremediation potential.</title>
        <authorList>
            <person name="Otur C."/>
            <person name="Okay S."/>
            <person name="Kurt-Kizildogan A."/>
        </authorList>
    </citation>
    <scope>NUCLEOTIDE SEQUENCE [LARGE SCALE GENOMIC DNA]</scope>
    <source>
        <strain evidence="7 8">AC</strain>
    </source>
</reference>
<evidence type="ECO:0000313" key="8">
    <source>
        <dbReference type="Proteomes" id="UP001212170"/>
    </source>
</evidence>
<keyword evidence="3 6" id="KW-0812">Transmembrane</keyword>
<keyword evidence="4 6" id="KW-1133">Transmembrane helix</keyword>
<feature type="transmembrane region" description="Helical" evidence="6">
    <location>
        <begin position="391"/>
        <end position="409"/>
    </location>
</feature>
<feature type="transmembrane region" description="Helical" evidence="6">
    <location>
        <begin position="320"/>
        <end position="343"/>
    </location>
</feature>
<evidence type="ECO:0000256" key="3">
    <source>
        <dbReference type="ARBA" id="ARBA00022692"/>
    </source>
</evidence>
<proteinExistence type="predicted"/>
<feature type="transmembrane region" description="Helical" evidence="6">
    <location>
        <begin position="182"/>
        <end position="207"/>
    </location>
</feature>
<evidence type="ECO:0000256" key="6">
    <source>
        <dbReference type="SAM" id="Phobius"/>
    </source>
</evidence>
<dbReference type="EMBL" id="JAMZNK010000004">
    <property type="protein sequence ID" value="MDA6068798.1"/>
    <property type="molecule type" value="Genomic_DNA"/>
</dbReference>
<comment type="caution">
    <text evidence="7">The sequence shown here is derived from an EMBL/GenBank/DDBJ whole genome shotgun (WGS) entry which is preliminary data.</text>
</comment>
<evidence type="ECO:0000256" key="2">
    <source>
        <dbReference type="ARBA" id="ARBA00022475"/>
    </source>
</evidence>
<name>A0ABT4W8C9_9FLAO</name>
<accession>A0ABT4W8C9</accession>
<evidence type="ECO:0000313" key="7">
    <source>
        <dbReference type="EMBL" id="MDA6068798.1"/>
    </source>
</evidence>
<comment type="subcellular location">
    <subcellularLocation>
        <location evidence="1">Cell membrane</location>
        <topology evidence="1">Multi-pass membrane protein</topology>
    </subcellularLocation>
</comment>
<dbReference type="NCBIfam" id="NF041503">
    <property type="entry name" value="WZX_like"/>
    <property type="match status" value="1"/>
</dbReference>
<feature type="transmembrane region" description="Helical" evidence="6">
    <location>
        <begin position="415"/>
        <end position="431"/>
    </location>
</feature>
<feature type="transmembrane region" description="Helical" evidence="6">
    <location>
        <begin position="39"/>
        <end position="59"/>
    </location>
</feature>
<feature type="transmembrane region" description="Helical" evidence="6">
    <location>
        <begin position="141"/>
        <end position="161"/>
    </location>
</feature>
<dbReference type="PANTHER" id="PTHR30250:SF26">
    <property type="entry name" value="PSMA PROTEIN"/>
    <property type="match status" value="1"/>
</dbReference>
<keyword evidence="8" id="KW-1185">Reference proteome</keyword>
<evidence type="ECO:0000256" key="5">
    <source>
        <dbReference type="ARBA" id="ARBA00023136"/>
    </source>
</evidence>
<keyword evidence="5 6" id="KW-0472">Membrane</keyword>
<feature type="transmembrane region" description="Helical" evidence="6">
    <location>
        <begin position="106"/>
        <end position="126"/>
    </location>
</feature>
<dbReference type="RefSeq" id="WP_271334636.1">
    <property type="nucleotide sequence ID" value="NZ_JAMZNK010000004.1"/>
</dbReference>
<feature type="transmembrane region" description="Helical" evidence="6">
    <location>
        <begin position="363"/>
        <end position="384"/>
    </location>
</feature>
<feature type="transmembrane region" description="Helical" evidence="6">
    <location>
        <begin position="9"/>
        <end position="27"/>
    </location>
</feature>
<sequence>MIVITKKDVAWNFIATFLKTASSIILLPLILKCLSAQEIGIWTIFISIGGLASIADFGFSPSFSRNITFIFSGVNKLSKVGFNNESNTGVINYVLLKTALKAMKYFYSRVAIFVFLFLSIFGTYYIKYVLKDYQGSNDSIYLAWLIFICYISFNMYTIYFESLLIGKGSIKESKQIDIIAQIIYLCLATILLLLGYGLVGFFGAQLFSSILTRYFSQKKFYTAELKEKLKNSHVDDYKDIIRTIFPNAIKGGISSMGSLFIYRSPLLIGSMFLSLQDIGSYGLTRQIFDVIYLVASTYSITYFSKLSSNWAINDINANRIIYVKSLLVTFFLYLLAIPALVFVANPFLTLYGSNTLLLEGLPLYVLIAHYFFNLFHGQSIPIVVSRNHLPLYYVGFIGGVIVIILTFVMLKYFSFGVLALVISPTVVYMAYENWKWPSYAFKVLELNFKTFLDINKLVISNFYRSLKFKLTSV</sequence>
<dbReference type="InterPro" id="IPR050833">
    <property type="entry name" value="Poly_Biosynth_Transport"/>
</dbReference>
<protein>
    <recommendedName>
        <fullName evidence="9">Membrane protein involved in the export of O-antigen and teichoic acid</fullName>
    </recommendedName>
</protein>
<evidence type="ECO:0008006" key="9">
    <source>
        <dbReference type="Google" id="ProtNLM"/>
    </source>
</evidence>